<evidence type="ECO:0000313" key="2">
    <source>
        <dbReference type="EMBL" id="KAG6599948.1"/>
    </source>
</evidence>
<reference evidence="2 3" key="1">
    <citation type="journal article" date="2021" name="Hortic Res">
        <title>The domestication of Cucurbita argyrosperma as revealed by the genome of its wild relative.</title>
        <authorList>
            <person name="Barrera-Redondo J."/>
            <person name="Sanchez-de la Vega G."/>
            <person name="Aguirre-Liguori J.A."/>
            <person name="Castellanos-Morales G."/>
            <person name="Gutierrez-Guerrero Y.T."/>
            <person name="Aguirre-Dugua X."/>
            <person name="Aguirre-Planter E."/>
            <person name="Tenaillon M.I."/>
            <person name="Lira-Saade R."/>
            <person name="Eguiarte L.E."/>
        </authorList>
    </citation>
    <scope>NUCLEOTIDE SEQUENCE [LARGE SCALE GENOMIC DNA]</scope>
    <source>
        <strain evidence="2">JBR-2021</strain>
    </source>
</reference>
<evidence type="ECO:0000256" key="1">
    <source>
        <dbReference type="SAM" id="MobiDB-lite"/>
    </source>
</evidence>
<protein>
    <recommendedName>
        <fullName evidence="4">Transmembrane protein</fullName>
    </recommendedName>
</protein>
<feature type="non-terminal residue" evidence="2">
    <location>
        <position position="1"/>
    </location>
</feature>
<evidence type="ECO:0000313" key="3">
    <source>
        <dbReference type="Proteomes" id="UP000685013"/>
    </source>
</evidence>
<organism evidence="2 3">
    <name type="scientific">Cucurbita argyrosperma subsp. sororia</name>
    <dbReference type="NCBI Taxonomy" id="37648"/>
    <lineage>
        <taxon>Eukaryota</taxon>
        <taxon>Viridiplantae</taxon>
        <taxon>Streptophyta</taxon>
        <taxon>Embryophyta</taxon>
        <taxon>Tracheophyta</taxon>
        <taxon>Spermatophyta</taxon>
        <taxon>Magnoliopsida</taxon>
        <taxon>eudicotyledons</taxon>
        <taxon>Gunneridae</taxon>
        <taxon>Pentapetalae</taxon>
        <taxon>rosids</taxon>
        <taxon>fabids</taxon>
        <taxon>Cucurbitales</taxon>
        <taxon>Cucurbitaceae</taxon>
        <taxon>Cucurbiteae</taxon>
        <taxon>Cucurbita</taxon>
    </lineage>
</organism>
<accession>A0AAV6NK74</accession>
<proteinExistence type="predicted"/>
<comment type="caution">
    <text evidence="2">The sequence shown here is derived from an EMBL/GenBank/DDBJ whole genome shotgun (WGS) entry which is preliminary data.</text>
</comment>
<feature type="region of interest" description="Disordered" evidence="1">
    <location>
        <begin position="79"/>
        <end position="114"/>
    </location>
</feature>
<dbReference type="EMBL" id="JAGKQH010000004">
    <property type="protein sequence ID" value="KAG6599948.1"/>
    <property type="molecule type" value="Genomic_DNA"/>
</dbReference>
<feature type="compositionally biased region" description="Acidic residues" evidence="1">
    <location>
        <begin position="82"/>
        <end position="96"/>
    </location>
</feature>
<gene>
    <name evidence="2" type="ORF">SDJN03_05181</name>
</gene>
<dbReference type="AlphaFoldDB" id="A0AAV6NK74"/>
<keyword evidence="3" id="KW-1185">Reference proteome</keyword>
<sequence>MILSIKPLYHPPFSSPKGTKANPLLSPSIPKASNMGHPSIIRIRALLLLALTVFVFVLAARVCNAACRPPCYGVAVTRAQEHDEDMEEGALDDETKDNDPYRMYGDVPSPGVGH</sequence>
<name>A0AAV6NK74_9ROSI</name>
<dbReference type="Proteomes" id="UP000685013">
    <property type="component" value="Chromosome 4"/>
</dbReference>
<evidence type="ECO:0008006" key="4">
    <source>
        <dbReference type="Google" id="ProtNLM"/>
    </source>
</evidence>